<evidence type="ECO:0000256" key="2">
    <source>
        <dbReference type="SAM" id="Phobius"/>
    </source>
</evidence>
<protein>
    <recommendedName>
        <fullName evidence="4">Transmembrane protein</fullName>
    </recommendedName>
</protein>
<organism evidence="3">
    <name type="scientific">Noctiluca scintillans</name>
    <name type="common">Sea sparkle</name>
    <name type="synonym">Red tide dinoflagellate</name>
    <dbReference type="NCBI Taxonomy" id="2966"/>
    <lineage>
        <taxon>Eukaryota</taxon>
        <taxon>Sar</taxon>
        <taxon>Alveolata</taxon>
        <taxon>Dinophyceae</taxon>
        <taxon>Noctilucales</taxon>
        <taxon>Noctilucaceae</taxon>
        <taxon>Noctiluca</taxon>
    </lineage>
</organism>
<feature type="region of interest" description="Disordered" evidence="1">
    <location>
        <begin position="1065"/>
        <end position="1090"/>
    </location>
</feature>
<feature type="transmembrane region" description="Helical" evidence="2">
    <location>
        <begin position="12"/>
        <end position="29"/>
    </location>
</feature>
<keyword evidence="2" id="KW-0812">Transmembrane</keyword>
<gene>
    <name evidence="3" type="ORF">NSCI0253_LOCUS36457</name>
</gene>
<feature type="compositionally biased region" description="Basic and acidic residues" evidence="1">
    <location>
        <begin position="928"/>
        <end position="940"/>
    </location>
</feature>
<keyword evidence="2" id="KW-0472">Membrane</keyword>
<dbReference type="AlphaFoldDB" id="A0A7S1ARK2"/>
<accession>A0A7S1ARK2</accession>
<feature type="transmembrane region" description="Helical" evidence="2">
    <location>
        <begin position="899"/>
        <end position="919"/>
    </location>
</feature>
<evidence type="ECO:0000313" key="3">
    <source>
        <dbReference type="EMBL" id="CAD8862102.1"/>
    </source>
</evidence>
<sequence length="1090" mass="112324">MVLEFCSCIFRAGFLVVAVPLILCGGIFSEVSEKLVQQGIVYLEYAAWESAAAAGFQEQAAKNVALAALDQTEANEFAADAARLEGTAVVEETEAKSGEAAEAAEGEAGTAVEAAGASDSVETAESVASAVRAAASEATASIEAAGDLASIEALSVGASAEAATAAEVAVDTAAVTGATATGASVGSTAALAAAGGGLALAAPLAVRSAKAEWSAGSAAVEAARDEVAVVEKEAQAGALEASVPVYEAGVVTAERAAAESFLIAVFLLLGSQFFQVLALVCQAPVALVVLGRWFCVSGGETASSACIDKTWKSVALMASATVSRMALLAALVVALSAPWAETVNLAANWQSANSLQGQLATIPELLENAVRRHGTDNSGGSDRKLAVAELWRGESADSCSRLTSGTCSFLQCDLSRGPTTCTSSRCMCAPGSCATADQSVCEKPPPKPTTSPPPAAAFGCVMPVDDTNVSEVQEYGACLQANCLDAESDFFLVSAAADERDFQKCGFKVCRHDAKYPSPVDFSVLCALTCGTCIDNITAAKAETEAAAPAERWKNLTDLIKNTVKNGGVSPGGLGGLLAFAGVTTTTTPKTHSGNVLDEIVSVASGVLNETDAADKVKSLAAWAKQNLSSASGAVLKDLSNISHDVSTLQSVGSRGVNISKKIGYIATKSVSAAAQAGQQAAAEAENGPVPAEVADATQTWDKATVVDLGGVKQEWDLQDLGGFLGSAQTAVQGVAEEAPSSVMHGISSVGSVLEHGADDAQRTSVDMAKKALVRGPNTQTTTVPEQTTLQPVVMENHLLLATQSLAEKLAYWVLPTLKSLAVFSLGFLIVEAVISFGRYWHLFKSSLCLPLTRFIRDVVSHWCWGMGILVSVWVFSIMLAEPLRPIAKTFRHGGSNELAWVFAGTCLSATLLHAVLLAHGDGSLVRGRDGDKDSKDDYKAVPTNPSDEGVSRGCADEAHEDQQGISAAWVGSTVLSVFTAAGIILIEAAESPTFSSAVGGAYHSLINTRYLLPLSPVVFSVTWTWVSVSPWRIAACIGVVLTLAAGIATSGVIAFTSGRKVKFGQSTPDPVEQNRSVDETAPQAREGDP</sequence>
<evidence type="ECO:0000256" key="1">
    <source>
        <dbReference type="SAM" id="MobiDB-lite"/>
    </source>
</evidence>
<evidence type="ECO:0008006" key="4">
    <source>
        <dbReference type="Google" id="ProtNLM"/>
    </source>
</evidence>
<name>A0A7S1ARK2_NOCSC</name>
<feature type="transmembrane region" description="Helical" evidence="2">
    <location>
        <begin position="810"/>
        <end position="838"/>
    </location>
</feature>
<keyword evidence="2" id="KW-1133">Transmembrane helix</keyword>
<proteinExistence type="predicted"/>
<dbReference type="EMBL" id="HBFQ01051144">
    <property type="protein sequence ID" value="CAD8862102.1"/>
    <property type="molecule type" value="Transcribed_RNA"/>
</dbReference>
<feature type="region of interest" description="Disordered" evidence="1">
    <location>
        <begin position="928"/>
        <end position="954"/>
    </location>
</feature>
<feature type="transmembrane region" description="Helical" evidence="2">
    <location>
        <begin position="1033"/>
        <end position="1056"/>
    </location>
</feature>
<feature type="transmembrane region" description="Helical" evidence="2">
    <location>
        <begin position="1011"/>
        <end position="1027"/>
    </location>
</feature>
<reference evidence="3" key="1">
    <citation type="submission" date="2021-01" db="EMBL/GenBank/DDBJ databases">
        <authorList>
            <person name="Corre E."/>
            <person name="Pelletier E."/>
            <person name="Niang G."/>
            <person name="Scheremetjew M."/>
            <person name="Finn R."/>
            <person name="Kale V."/>
            <person name="Holt S."/>
            <person name="Cochrane G."/>
            <person name="Meng A."/>
            <person name="Brown T."/>
            <person name="Cohen L."/>
        </authorList>
    </citation>
    <scope>NUCLEOTIDE SEQUENCE</scope>
</reference>
<feature type="transmembrane region" description="Helical" evidence="2">
    <location>
        <begin position="859"/>
        <end position="879"/>
    </location>
</feature>